<keyword evidence="8" id="KW-1185">Reference proteome</keyword>
<dbReference type="AlphaFoldDB" id="A0A1X2IDE6"/>
<proteinExistence type="inferred from homology"/>
<dbReference type="Proteomes" id="UP000193560">
    <property type="component" value="Unassembled WGS sequence"/>
</dbReference>
<evidence type="ECO:0000256" key="2">
    <source>
        <dbReference type="ARBA" id="ARBA00009540"/>
    </source>
</evidence>
<evidence type="ECO:0000256" key="4">
    <source>
        <dbReference type="ARBA" id="ARBA00040604"/>
    </source>
</evidence>
<evidence type="ECO:0000313" key="7">
    <source>
        <dbReference type="EMBL" id="ORZ14164.1"/>
    </source>
</evidence>
<dbReference type="PROSITE" id="PS51886">
    <property type="entry name" value="TLDC"/>
    <property type="match status" value="1"/>
</dbReference>
<reference evidence="7 8" key="1">
    <citation type="submission" date="2016-07" db="EMBL/GenBank/DDBJ databases">
        <title>Pervasive Adenine N6-methylation of Active Genes in Fungi.</title>
        <authorList>
            <consortium name="DOE Joint Genome Institute"/>
            <person name="Mondo S.J."/>
            <person name="Dannebaum R.O."/>
            <person name="Kuo R.C."/>
            <person name="Labutti K."/>
            <person name="Haridas S."/>
            <person name="Kuo A."/>
            <person name="Salamov A."/>
            <person name="Ahrendt S.R."/>
            <person name="Lipzen A."/>
            <person name="Sullivan W."/>
            <person name="Andreopoulos W.B."/>
            <person name="Clum A."/>
            <person name="Lindquist E."/>
            <person name="Daum C."/>
            <person name="Ramamoorthy G.K."/>
            <person name="Gryganskyi A."/>
            <person name="Culley D."/>
            <person name="Magnuson J.K."/>
            <person name="James T.Y."/>
            <person name="O'Malley M.A."/>
            <person name="Stajich J.E."/>
            <person name="Spatafora J.W."/>
            <person name="Visel A."/>
            <person name="Grigoriev I.V."/>
        </authorList>
    </citation>
    <scope>NUCLEOTIDE SEQUENCE [LARGE SCALE GENOMIC DNA]</scope>
    <source>
        <strain evidence="7 8">NRRL 1336</strain>
    </source>
</reference>
<dbReference type="InterPro" id="IPR006571">
    <property type="entry name" value="TLDc_dom"/>
</dbReference>
<dbReference type="EMBL" id="MCGE01000015">
    <property type="protein sequence ID" value="ORZ14164.1"/>
    <property type="molecule type" value="Genomic_DNA"/>
</dbReference>
<dbReference type="OrthoDB" id="26679at2759"/>
<organism evidence="7 8">
    <name type="scientific">Absidia repens</name>
    <dbReference type="NCBI Taxonomy" id="90262"/>
    <lineage>
        <taxon>Eukaryota</taxon>
        <taxon>Fungi</taxon>
        <taxon>Fungi incertae sedis</taxon>
        <taxon>Mucoromycota</taxon>
        <taxon>Mucoromycotina</taxon>
        <taxon>Mucoromycetes</taxon>
        <taxon>Mucorales</taxon>
        <taxon>Cunninghamellaceae</taxon>
        <taxon>Absidia</taxon>
    </lineage>
</organism>
<evidence type="ECO:0000256" key="1">
    <source>
        <dbReference type="ARBA" id="ARBA00004173"/>
    </source>
</evidence>
<dbReference type="PANTHER" id="PTHR23354">
    <property type="entry name" value="NUCLEOLAR PROTEIN 7/ESTROGEN RECEPTOR COACTIVATOR-RELATED"/>
    <property type="match status" value="1"/>
</dbReference>
<feature type="domain" description="TLDc" evidence="6">
    <location>
        <begin position="232"/>
        <end position="419"/>
    </location>
</feature>
<feature type="compositionally biased region" description="Low complexity" evidence="5">
    <location>
        <begin position="141"/>
        <end position="163"/>
    </location>
</feature>
<gene>
    <name evidence="7" type="ORF">BCR42DRAFT_418187</name>
</gene>
<feature type="compositionally biased region" description="Low complexity" evidence="5">
    <location>
        <begin position="62"/>
        <end position="75"/>
    </location>
</feature>
<feature type="compositionally biased region" description="Basic residues" evidence="5">
    <location>
        <begin position="84"/>
        <end position="100"/>
    </location>
</feature>
<dbReference type="Pfam" id="PF07534">
    <property type="entry name" value="TLD"/>
    <property type="match status" value="1"/>
</dbReference>
<keyword evidence="3" id="KW-0496">Mitochondrion</keyword>
<accession>A0A1X2IDE6</accession>
<name>A0A1X2IDE6_9FUNG</name>
<feature type="region of interest" description="Disordered" evidence="5">
    <location>
        <begin position="62"/>
        <end position="184"/>
    </location>
</feature>
<evidence type="ECO:0000256" key="5">
    <source>
        <dbReference type="SAM" id="MobiDB-lite"/>
    </source>
</evidence>
<evidence type="ECO:0000259" key="6">
    <source>
        <dbReference type="PROSITE" id="PS51886"/>
    </source>
</evidence>
<feature type="compositionally biased region" description="Low complexity" evidence="5">
    <location>
        <begin position="108"/>
        <end position="128"/>
    </location>
</feature>
<protein>
    <recommendedName>
        <fullName evidence="4">Oxidation resistance protein 1</fullName>
    </recommendedName>
</protein>
<comment type="similarity">
    <text evidence="2">Belongs to the OXR1 family.</text>
</comment>
<evidence type="ECO:0000313" key="8">
    <source>
        <dbReference type="Proteomes" id="UP000193560"/>
    </source>
</evidence>
<dbReference type="SMART" id="SM00584">
    <property type="entry name" value="TLDc"/>
    <property type="match status" value="1"/>
</dbReference>
<comment type="subcellular location">
    <subcellularLocation>
        <location evidence="1">Mitochondrion</location>
    </subcellularLocation>
</comment>
<sequence>MVCSGFKGSGEYIHTQNVYYYFLLLGLEPSNYKKPRFGHKSGSTTSITKSSVFHFPSIPLPSSSSTLSEQQQQRQHVNDVHSCYSHKKKKIPITTKKKKKKNDDGDASCSNTSSSSTLSSLSSSLLSSDQNIITHSDSNDHNNNNNNTALESTSTCTSTSSLISDDDDADKKFPGKSTLSSNEDNNQWMMVTPAMDALVIASQIPSVKKIHFVDDFDIPPPTLINRDPSTYPLLTGLLSEQLRPYLPRRYRLASEWNLLYSLDQHGASLSTLYHRAMDSGPCIMVLRDDENQVFGAFLNEAIRVDLSYYGTGECFLWKISPPTNNTSSSSLGSASTSPKNHHHHPIPKIKVFPWTGKNEYMIYSTIDCIAIGGGEGKFGLWLNQDLEKGHSEPCATFDNECLSLNSLFNCIDLEIWSFRI</sequence>
<dbReference type="PANTHER" id="PTHR23354:SF62">
    <property type="entry name" value="MUSTARD, ISOFORM V"/>
    <property type="match status" value="1"/>
</dbReference>
<comment type="caution">
    <text evidence="7">The sequence shown here is derived from an EMBL/GenBank/DDBJ whole genome shotgun (WGS) entry which is preliminary data.</text>
</comment>
<dbReference type="GO" id="GO:0005739">
    <property type="term" value="C:mitochondrion"/>
    <property type="evidence" value="ECO:0007669"/>
    <property type="project" value="UniProtKB-SubCell"/>
</dbReference>
<evidence type="ECO:0000256" key="3">
    <source>
        <dbReference type="ARBA" id="ARBA00023128"/>
    </source>
</evidence>